<dbReference type="AlphaFoldDB" id="A0A172TLF9"/>
<evidence type="ECO:0000313" key="4">
    <source>
        <dbReference type="Proteomes" id="UP000076927"/>
    </source>
</evidence>
<feature type="transmembrane region" description="Helical" evidence="2">
    <location>
        <begin position="100"/>
        <end position="121"/>
    </location>
</feature>
<keyword evidence="2" id="KW-0812">Transmembrane</keyword>
<gene>
    <name evidence="3" type="ORF">SY83_18140</name>
</gene>
<reference evidence="3 4" key="1">
    <citation type="submission" date="2015-01" db="EMBL/GenBank/DDBJ databases">
        <title>Paenibacillus swuensis/DY6/whole genome sequencing.</title>
        <authorList>
            <person name="Kim M.K."/>
            <person name="Srinivasan S."/>
            <person name="Lee J.-J."/>
        </authorList>
    </citation>
    <scope>NUCLEOTIDE SEQUENCE [LARGE SCALE GENOMIC DNA]</scope>
    <source>
        <strain evidence="3 4">DY6</strain>
    </source>
</reference>
<evidence type="ECO:0000256" key="1">
    <source>
        <dbReference type="SAM" id="MobiDB-lite"/>
    </source>
</evidence>
<dbReference type="PATRIC" id="fig|1178515.4.peg.3656"/>
<organism evidence="3 4">
    <name type="scientific">Paenibacillus swuensis</name>
    <dbReference type="NCBI Taxonomy" id="1178515"/>
    <lineage>
        <taxon>Bacteria</taxon>
        <taxon>Bacillati</taxon>
        <taxon>Bacillota</taxon>
        <taxon>Bacilli</taxon>
        <taxon>Bacillales</taxon>
        <taxon>Paenibacillaceae</taxon>
        <taxon>Paenibacillus</taxon>
    </lineage>
</organism>
<keyword evidence="4" id="KW-1185">Reference proteome</keyword>
<accession>A0A172TLF9</accession>
<name>A0A172TLF9_9BACL</name>
<dbReference type="STRING" id="1178515.SY83_18140"/>
<evidence type="ECO:0000256" key="2">
    <source>
        <dbReference type="SAM" id="Phobius"/>
    </source>
</evidence>
<feature type="transmembrane region" description="Helical" evidence="2">
    <location>
        <begin position="6"/>
        <end position="24"/>
    </location>
</feature>
<dbReference type="RefSeq" id="WP_082882607.1">
    <property type="nucleotide sequence ID" value="NZ_CP011388.1"/>
</dbReference>
<keyword evidence="2" id="KW-0472">Membrane</keyword>
<dbReference type="KEGG" id="pswu:SY83_18140"/>
<dbReference type="Proteomes" id="UP000076927">
    <property type="component" value="Chromosome"/>
</dbReference>
<evidence type="ECO:0008006" key="5">
    <source>
        <dbReference type="Google" id="ProtNLM"/>
    </source>
</evidence>
<feature type="compositionally biased region" description="Polar residues" evidence="1">
    <location>
        <begin position="48"/>
        <end position="61"/>
    </location>
</feature>
<protein>
    <recommendedName>
        <fullName evidence="5">Preprotein translocase subunit Tim44</fullName>
    </recommendedName>
</protein>
<sequence>MVKKFMLLAMAFTFMFTVVGANYVDAKPRFKSPRKSFTQTPKKDSSVRSDSGTKAPNTGTTAPKRGFFSGGGLAKGLMIGGLAGLLFGGLFGGLGILGNLLGLMINLLAIYVLFIAVRGIYRMIKNKNRYNTANPYDRDRDRDRDDRRRF</sequence>
<keyword evidence="2" id="KW-1133">Transmembrane helix</keyword>
<feature type="transmembrane region" description="Helical" evidence="2">
    <location>
        <begin position="73"/>
        <end position="94"/>
    </location>
</feature>
<evidence type="ECO:0000313" key="3">
    <source>
        <dbReference type="EMBL" id="ANE47895.1"/>
    </source>
</evidence>
<proteinExistence type="predicted"/>
<feature type="region of interest" description="Disordered" evidence="1">
    <location>
        <begin position="32"/>
        <end position="63"/>
    </location>
</feature>
<dbReference type="EMBL" id="CP011388">
    <property type="protein sequence ID" value="ANE47895.1"/>
    <property type="molecule type" value="Genomic_DNA"/>
</dbReference>